<organism evidence="2 3">
    <name type="scientific">Folsomia candida</name>
    <name type="common">Springtail</name>
    <dbReference type="NCBI Taxonomy" id="158441"/>
    <lineage>
        <taxon>Eukaryota</taxon>
        <taxon>Metazoa</taxon>
        <taxon>Ecdysozoa</taxon>
        <taxon>Arthropoda</taxon>
        <taxon>Hexapoda</taxon>
        <taxon>Collembola</taxon>
        <taxon>Entomobryomorpha</taxon>
        <taxon>Isotomoidea</taxon>
        <taxon>Isotomidae</taxon>
        <taxon>Proisotominae</taxon>
        <taxon>Folsomia</taxon>
    </lineage>
</organism>
<sequence length="325" mass="36694">MSHNLKSNKEFLSFLQKASSKQRKDILKGATSPQLKALSECVLNVCAGNIPLTPGQFLKLKKKRKALFKFLKAKSIKNKKLVVQTGGFLPIVLMKRMRLVSEIDFEKLQQVKKSHSSPPTSRILEDESDLALFTSLPDEFKLKLYELLNRQRYDQEKHEDSKPVLVKIAEETKLIDKKSTSLTDAELTPGMGTIPPKFLNKMHAVVKHLRANSDIISWNEREFLQILVEVNIPKTLVSKQTQKAMQTQLARNIEPQEPESIADGTITALYEPGDSSPDIAPTPFGTPKSSKQGQPNFLQESASAIRNKFVTLKRGTNWLRLDKMD</sequence>
<dbReference type="Proteomes" id="UP000198287">
    <property type="component" value="Unassembled WGS sequence"/>
</dbReference>
<name>A0A226E9Q4_FOLCA</name>
<dbReference type="EMBL" id="LNIX01000005">
    <property type="protein sequence ID" value="OXA53844.1"/>
    <property type="molecule type" value="Genomic_DNA"/>
</dbReference>
<evidence type="ECO:0000313" key="2">
    <source>
        <dbReference type="EMBL" id="OXA53844.1"/>
    </source>
</evidence>
<keyword evidence="3" id="KW-1185">Reference proteome</keyword>
<accession>A0A226E9Q4</accession>
<evidence type="ECO:0000313" key="3">
    <source>
        <dbReference type="Proteomes" id="UP000198287"/>
    </source>
</evidence>
<reference evidence="2 3" key="1">
    <citation type="submission" date="2015-12" db="EMBL/GenBank/DDBJ databases">
        <title>The genome of Folsomia candida.</title>
        <authorList>
            <person name="Faddeeva A."/>
            <person name="Derks M.F."/>
            <person name="Anvar Y."/>
            <person name="Smit S."/>
            <person name="Van Straalen N."/>
            <person name="Roelofs D."/>
        </authorList>
    </citation>
    <scope>NUCLEOTIDE SEQUENCE [LARGE SCALE GENOMIC DNA]</scope>
    <source>
        <strain evidence="2 3">VU population</strain>
        <tissue evidence="2">Whole body</tissue>
    </source>
</reference>
<dbReference type="AlphaFoldDB" id="A0A226E9Q4"/>
<feature type="region of interest" description="Disordered" evidence="1">
    <location>
        <begin position="271"/>
        <end position="295"/>
    </location>
</feature>
<protein>
    <submittedName>
        <fullName evidence="2">Uncharacterized protein</fullName>
    </submittedName>
</protein>
<proteinExistence type="predicted"/>
<comment type="caution">
    <text evidence="2">The sequence shown here is derived from an EMBL/GenBank/DDBJ whole genome shotgun (WGS) entry which is preliminary data.</text>
</comment>
<gene>
    <name evidence="2" type="ORF">Fcan01_11810</name>
</gene>
<evidence type="ECO:0000256" key="1">
    <source>
        <dbReference type="SAM" id="MobiDB-lite"/>
    </source>
</evidence>